<sequence>MTSSAKYHHNDSITTNLLLPYPIPLHTRKIRRCRKELAAGRTGILMKPKPNPLEGDSSLRSGHDQWWKKDSSAIHVVPKVTLWNHSLHHLDDDGNWMLSFVLKIQNPTLSCVSLQLGCHNGHAAANNNDECSSSSSSSIQNVILDPIYSTQVEASMLQQHANNKTQTFLWTDVISLEPMEDAALREWKNCSSTNITTAPLPTTTTTTYTDAKTTLLSCHQDEAFVEFHCPIDIANIVKHDETETTTTFTHLALPIQMRILIQPGSWELPSFLVSRKQQQQPTEEQEYVNFNLYVVCPSK</sequence>
<gene>
    <name evidence="1" type="ORF">EANT1437_LOCUS1452</name>
</gene>
<protein>
    <submittedName>
        <fullName evidence="1">Uncharacterized protein</fullName>
    </submittedName>
</protein>
<dbReference type="AlphaFoldDB" id="A0A7S2R1C9"/>
<name>A0A7S2R1C9_9STRA</name>
<dbReference type="EMBL" id="HBHI01002896">
    <property type="protein sequence ID" value="CAD9657651.1"/>
    <property type="molecule type" value="Transcribed_RNA"/>
</dbReference>
<organism evidence="1">
    <name type="scientific">Eucampia antarctica</name>
    <dbReference type="NCBI Taxonomy" id="49252"/>
    <lineage>
        <taxon>Eukaryota</taxon>
        <taxon>Sar</taxon>
        <taxon>Stramenopiles</taxon>
        <taxon>Ochrophyta</taxon>
        <taxon>Bacillariophyta</taxon>
        <taxon>Mediophyceae</taxon>
        <taxon>Biddulphiophycidae</taxon>
        <taxon>Hemiaulales</taxon>
        <taxon>Hemiaulaceae</taxon>
        <taxon>Eucampia</taxon>
    </lineage>
</organism>
<evidence type="ECO:0000313" key="1">
    <source>
        <dbReference type="EMBL" id="CAD9657651.1"/>
    </source>
</evidence>
<reference evidence="1" key="1">
    <citation type="submission" date="2021-01" db="EMBL/GenBank/DDBJ databases">
        <authorList>
            <person name="Corre E."/>
            <person name="Pelletier E."/>
            <person name="Niang G."/>
            <person name="Scheremetjew M."/>
            <person name="Finn R."/>
            <person name="Kale V."/>
            <person name="Holt S."/>
            <person name="Cochrane G."/>
            <person name="Meng A."/>
            <person name="Brown T."/>
            <person name="Cohen L."/>
        </authorList>
    </citation>
    <scope>NUCLEOTIDE SEQUENCE</scope>
    <source>
        <strain evidence="1">CCMP1452</strain>
    </source>
</reference>
<accession>A0A7S2R1C9</accession>
<proteinExistence type="predicted"/>